<proteinExistence type="predicted"/>
<reference evidence="2" key="1">
    <citation type="submission" date="2019-03" db="EMBL/GenBank/DDBJ databases">
        <title>WGS assembly of Setaria viridis.</title>
        <authorList>
            <person name="Huang P."/>
            <person name="Jenkins J."/>
            <person name="Grimwood J."/>
            <person name="Barry K."/>
            <person name="Healey A."/>
            <person name="Mamidi S."/>
            <person name="Sreedasyam A."/>
            <person name="Shu S."/>
            <person name="Feldman M."/>
            <person name="Wu J."/>
            <person name="Yu Y."/>
            <person name="Chen C."/>
            <person name="Johnson J."/>
            <person name="Rokhsar D."/>
            <person name="Baxter I."/>
            <person name="Schmutz J."/>
            <person name="Brutnell T."/>
            <person name="Kellogg E."/>
        </authorList>
    </citation>
    <scope>NUCLEOTIDE SEQUENCE [LARGE SCALE GENOMIC DNA]</scope>
</reference>
<accession>A0A4U6VQP0</accession>
<protein>
    <submittedName>
        <fullName evidence="2">Uncharacterized protein</fullName>
    </submittedName>
</protein>
<dbReference type="Proteomes" id="UP000298652">
    <property type="component" value="Chromosome 2"/>
</dbReference>
<evidence type="ECO:0000313" key="2">
    <source>
        <dbReference type="EMBL" id="TKW32171.1"/>
    </source>
</evidence>
<gene>
    <name evidence="2" type="ORF">SEVIR_2G152550v2</name>
</gene>
<name>A0A4U6VQP0_SETVI</name>
<evidence type="ECO:0000256" key="1">
    <source>
        <dbReference type="SAM" id="MobiDB-lite"/>
    </source>
</evidence>
<sequence>MVAHRCSGRHDRNAGSPATRRRSNTGGGGRG</sequence>
<dbReference type="AlphaFoldDB" id="A0A4U6VQP0"/>
<feature type="region of interest" description="Disordered" evidence="1">
    <location>
        <begin position="1"/>
        <end position="31"/>
    </location>
</feature>
<evidence type="ECO:0000313" key="3">
    <source>
        <dbReference type="Proteomes" id="UP000298652"/>
    </source>
</evidence>
<organism evidence="2 3">
    <name type="scientific">Setaria viridis</name>
    <name type="common">Green bristlegrass</name>
    <name type="synonym">Setaria italica subsp. viridis</name>
    <dbReference type="NCBI Taxonomy" id="4556"/>
    <lineage>
        <taxon>Eukaryota</taxon>
        <taxon>Viridiplantae</taxon>
        <taxon>Streptophyta</taxon>
        <taxon>Embryophyta</taxon>
        <taxon>Tracheophyta</taxon>
        <taxon>Spermatophyta</taxon>
        <taxon>Magnoliopsida</taxon>
        <taxon>Liliopsida</taxon>
        <taxon>Poales</taxon>
        <taxon>Poaceae</taxon>
        <taxon>PACMAD clade</taxon>
        <taxon>Panicoideae</taxon>
        <taxon>Panicodae</taxon>
        <taxon>Paniceae</taxon>
        <taxon>Cenchrinae</taxon>
        <taxon>Setaria</taxon>
    </lineage>
</organism>
<dbReference type="EMBL" id="CM016553">
    <property type="protein sequence ID" value="TKW32171.1"/>
    <property type="molecule type" value="Genomic_DNA"/>
</dbReference>
<keyword evidence="3" id="KW-1185">Reference proteome</keyword>
<dbReference type="Gramene" id="TKW32171">
    <property type="protein sequence ID" value="TKW32171"/>
    <property type="gene ID" value="SEVIR_2G152550v2"/>
</dbReference>